<evidence type="ECO:0000259" key="1">
    <source>
        <dbReference type="Pfam" id="PF02625"/>
    </source>
</evidence>
<dbReference type="Gene3D" id="3.40.50.720">
    <property type="entry name" value="NAD(P)-binding Rossmann-like Domain"/>
    <property type="match status" value="1"/>
</dbReference>
<dbReference type="InterPro" id="IPR027051">
    <property type="entry name" value="XdhC_Rossmann_dom"/>
</dbReference>
<dbReference type="Proteomes" id="UP000183410">
    <property type="component" value="Unassembled WGS sequence"/>
</dbReference>
<proteinExistence type="predicted"/>
<name>A0A1I1YLM4_9BACL</name>
<feature type="domain" description="XdhC Rossmann" evidence="2">
    <location>
        <begin position="178"/>
        <end position="314"/>
    </location>
</feature>
<keyword evidence="4" id="KW-1185">Reference proteome</keyword>
<sequence length="371" mass="40410">MDMHEVLDSIATLEQPAALATIIRVEGHAYRKEGAAMLLRLDGTKTGSVSPGCLEADLQERVSRVCSAEAFEIIIYNMQPEEDIMWGDTIGCGGIIHVLLEPVTTTLREHLLQARMRLRTGETVFLNRSWSKGGDSICYELEPAAAASLTRNRWKAGAAQDGEAGTFSTKLEPRPRAIVFGAGPDAEALCTMLPGCGFDVVVADWRTQISPEIQVNSRVSVTRVNGKPDELASKLQFNRNDFFIVCSHQLHYDYQLIQLALEAQPIYIGVMGSRKRIKQLFGEGMLPENVYAPVGFSIGAEGPYEIALSIASELVQVRAAHRAKEKEAAGDEGVRHLFGSWLEQPDEAAEAAASFIAGSDAWQSGASCSIK</sequence>
<dbReference type="OrthoDB" id="9773039at2"/>
<evidence type="ECO:0000313" key="4">
    <source>
        <dbReference type="Proteomes" id="UP000183410"/>
    </source>
</evidence>
<dbReference type="AlphaFoldDB" id="A0A1I1YLM4"/>
<dbReference type="InterPro" id="IPR052698">
    <property type="entry name" value="MoCofactor_Util/Proc"/>
</dbReference>
<dbReference type="EMBL" id="FONN01000001">
    <property type="protein sequence ID" value="SFE19053.1"/>
    <property type="molecule type" value="Genomic_DNA"/>
</dbReference>
<dbReference type="Pfam" id="PF13478">
    <property type="entry name" value="XdhC_C"/>
    <property type="match status" value="1"/>
</dbReference>
<reference evidence="4" key="1">
    <citation type="submission" date="2016-10" db="EMBL/GenBank/DDBJ databases">
        <authorList>
            <person name="Varghese N."/>
            <person name="Submissions S."/>
        </authorList>
    </citation>
    <scope>NUCLEOTIDE SEQUENCE [LARGE SCALE GENOMIC DNA]</scope>
    <source>
        <strain evidence="4">CGMCC 1.10223</strain>
    </source>
</reference>
<evidence type="ECO:0000259" key="2">
    <source>
        <dbReference type="Pfam" id="PF13478"/>
    </source>
</evidence>
<dbReference type="PANTHER" id="PTHR30388:SF6">
    <property type="entry name" value="XANTHINE DEHYDROGENASE SUBUNIT A-RELATED"/>
    <property type="match status" value="1"/>
</dbReference>
<gene>
    <name evidence="3" type="ORF">SAMN04487969_101558</name>
</gene>
<protein>
    <submittedName>
        <fullName evidence="3">Xanthine dehydrogenase accessory factor</fullName>
    </submittedName>
</protein>
<accession>A0A1I1YLM4</accession>
<dbReference type="PANTHER" id="PTHR30388">
    <property type="entry name" value="ALDEHYDE OXIDOREDUCTASE MOLYBDENUM COFACTOR ASSEMBLY PROTEIN"/>
    <property type="match status" value="1"/>
</dbReference>
<evidence type="ECO:0000313" key="3">
    <source>
        <dbReference type="EMBL" id="SFE19053.1"/>
    </source>
</evidence>
<dbReference type="InterPro" id="IPR003777">
    <property type="entry name" value="XdhC_CoxI"/>
</dbReference>
<organism evidence="3 4">
    <name type="scientific">Paenibacillus algorifonticola</name>
    <dbReference type="NCBI Taxonomy" id="684063"/>
    <lineage>
        <taxon>Bacteria</taxon>
        <taxon>Bacillati</taxon>
        <taxon>Bacillota</taxon>
        <taxon>Bacilli</taxon>
        <taxon>Bacillales</taxon>
        <taxon>Paenibacillaceae</taxon>
        <taxon>Paenibacillus</taxon>
    </lineage>
</organism>
<dbReference type="Pfam" id="PF02625">
    <property type="entry name" value="XdhC_CoxI"/>
    <property type="match status" value="1"/>
</dbReference>
<feature type="domain" description="XdhC- CoxI" evidence="1">
    <location>
        <begin position="14"/>
        <end position="69"/>
    </location>
</feature>